<organism evidence="7 8">
    <name type="scientific">Lupinus angustifolius</name>
    <name type="common">Narrow-leaved blue lupine</name>
    <dbReference type="NCBI Taxonomy" id="3871"/>
    <lineage>
        <taxon>Eukaryota</taxon>
        <taxon>Viridiplantae</taxon>
        <taxon>Streptophyta</taxon>
        <taxon>Embryophyta</taxon>
        <taxon>Tracheophyta</taxon>
        <taxon>Spermatophyta</taxon>
        <taxon>Magnoliopsida</taxon>
        <taxon>eudicotyledons</taxon>
        <taxon>Gunneridae</taxon>
        <taxon>Pentapetalae</taxon>
        <taxon>rosids</taxon>
        <taxon>fabids</taxon>
        <taxon>Fabales</taxon>
        <taxon>Fabaceae</taxon>
        <taxon>Papilionoideae</taxon>
        <taxon>50 kb inversion clade</taxon>
        <taxon>genistoids sensu lato</taxon>
        <taxon>core genistoids</taxon>
        <taxon>Genisteae</taxon>
        <taxon>Lupinus</taxon>
    </lineage>
</organism>
<evidence type="ECO:0000256" key="5">
    <source>
        <dbReference type="SAM" id="Coils"/>
    </source>
</evidence>
<keyword evidence="1" id="KW-0479">Metal-binding</keyword>
<dbReference type="InterPro" id="IPR001841">
    <property type="entry name" value="Znf_RING"/>
</dbReference>
<dbReference type="SMART" id="SM00184">
    <property type="entry name" value="RING"/>
    <property type="match status" value="1"/>
</dbReference>
<reference evidence="7 8" key="1">
    <citation type="journal article" date="2017" name="Plant Biotechnol. J.">
        <title>A comprehensive draft genome sequence for lupin (Lupinus angustifolius), an emerging health food: insights into plant-microbe interactions and legume evolution.</title>
        <authorList>
            <person name="Hane J.K."/>
            <person name="Ming Y."/>
            <person name="Kamphuis L.G."/>
            <person name="Nelson M.N."/>
            <person name="Garg G."/>
            <person name="Atkins C.A."/>
            <person name="Bayer P.E."/>
            <person name="Bravo A."/>
            <person name="Bringans S."/>
            <person name="Cannon S."/>
            <person name="Edwards D."/>
            <person name="Foley R."/>
            <person name="Gao L.L."/>
            <person name="Harrison M.J."/>
            <person name="Huang W."/>
            <person name="Hurgobin B."/>
            <person name="Li S."/>
            <person name="Liu C.W."/>
            <person name="McGrath A."/>
            <person name="Morahan G."/>
            <person name="Murray J."/>
            <person name="Weller J."/>
            <person name="Jian J."/>
            <person name="Singh K.B."/>
        </authorList>
    </citation>
    <scope>NUCLEOTIDE SEQUENCE [LARGE SCALE GENOMIC DNA]</scope>
    <source>
        <strain evidence="8">cv. Tanjil</strain>
        <tissue evidence="7">Whole plant</tissue>
    </source>
</reference>
<dbReference type="OrthoDB" id="8062037at2759"/>
<keyword evidence="5" id="KW-0175">Coiled coil</keyword>
<keyword evidence="8" id="KW-1185">Reference proteome</keyword>
<gene>
    <name evidence="7" type="ORF">TanjilG_13689</name>
</gene>
<keyword evidence="2 4" id="KW-0863">Zinc-finger</keyword>
<evidence type="ECO:0000313" key="7">
    <source>
        <dbReference type="EMBL" id="OIW04841.1"/>
    </source>
</evidence>
<dbReference type="SUPFAM" id="SSF57850">
    <property type="entry name" value="RING/U-box"/>
    <property type="match status" value="1"/>
</dbReference>
<dbReference type="OMA" id="PCRLYFQ"/>
<dbReference type="Gene3D" id="3.30.40.10">
    <property type="entry name" value="Zinc/RING finger domain, C3HC4 (zinc finger)"/>
    <property type="match status" value="1"/>
</dbReference>
<dbReference type="GO" id="GO:0008270">
    <property type="term" value="F:zinc ion binding"/>
    <property type="evidence" value="ECO:0007669"/>
    <property type="project" value="UniProtKB-KW"/>
</dbReference>
<evidence type="ECO:0000256" key="2">
    <source>
        <dbReference type="ARBA" id="ARBA00022771"/>
    </source>
</evidence>
<dbReference type="InterPro" id="IPR013083">
    <property type="entry name" value="Znf_RING/FYVE/PHD"/>
</dbReference>
<dbReference type="InterPro" id="IPR011016">
    <property type="entry name" value="Znf_RING-CH"/>
</dbReference>
<proteinExistence type="predicted"/>
<dbReference type="KEGG" id="lang:109355963"/>
<dbReference type="STRING" id="3871.A0A1J7HR11"/>
<dbReference type="Pfam" id="PF13639">
    <property type="entry name" value="zf-RING_2"/>
    <property type="match status" value="1"/>
</dbReference>
<evidence type="ECO:0000256" key="4">
    <source>
        <dbReference type="PROSITE-ProRule" id="PRU00175"/>
    </source>
</evidence>
<feature type="coiled-coil region" evidence="5">
    <location>
        <begin position="246"/>
        <end position="280"/>
    </location>
</feature>
<dbReference type="CDD" id="cd16448">
    <property type="entry name" value="RING-H2"/>
    <property type="match status" value="1"/>
</dbReference>
<protein>
    <recommendedName>
        <fullName evidence="6">RING-type domain-containing protein</fullName>
    </recommendedName>
</protein>
<sequence length="575" mass="63846">MVEVSDEFSGTICSICYEALKPITEDLQSITICGHVFHELCLQQWFEYSKAKKHTCPVCKQSCKTNDACRLYFQSVGEGNEAVPSQKPIDFQEDAGVLRKEVKLLEVKVSGLSSQLERQGKELEDVTHELCACKKQAKIDIALKKEALNEKATLQFQLRKKSEELEKSSFERFRLEERNMALAKELAALKLVSDLDLDEEDILKLATLGNGANSKDTIDTLKKSLVLRNKSYKELMAKCNLLGRGEARYCKMLEKAKEKITKLKARVQELQTTAEVKESEYLMFHKVSKKANFSKTLENNINSNYDVLASSKYSSKEQWKQISTPQSGKDLSLNNDSKYGHSLNIENSYAVENKALNFGSGSKTTLSIVKEREFISIDDDLEFTKPLLQHPKHNNKDQDLDDVALRKPTLVKPEGAMQGKCNLAESSRIDIDIEIPNISAAVMDDVTLPSNVNQVQPTINIRKESPLGLSNSGGICFSGGLLGPDGTNRFLGKWCKRGQNSESTSANGSGNGDLIAVGADGRGGRIKALRSSNQTFSDGKESSLCSKRLKLGSKTNTLQSKGCLQIEHFFGRVTQ</sequence>
<dbReference type="SMART" id="SM00744">
    <property type="entry name" value="RINGv"/>
    <property type="match status" value="1"/>
</dbReference>
<dbReference type="PANTHER" id="PTHR47344:SF1">
    <property type="entry name" value="RING ZINC FINGER PROTEIN-RELATED"/>
    <property type="match status" value="1"/>
</dbReference>
<name>A0A1J7HR11_LUPAN</name>
<dbReference type="PANTHER" id="PTHR47344">
    <property type="entry name" value="RING ZINC FINGER PROTEIN-RELATED"/>
    <property type="match status" value="1"/>
</dbReference>
<evidence type="ECO:0000256" key="3">
    <source>
        <dbReference type="ARBA" id="ARBA00022833"/>
    </source>
</evidence>
<dbReference type="EMBL" id="CM007369">
    <property type="protein sequence ID" value="OIW04841.1"/>
    <property type="molecule type" value="Genomic_DNA"/>
</dbReference>
<dbReference type="Proteomes" id="UP000188354">
    <property type="component" value="Chromosome LG09"/>
</dbReference>
<feature type="domain" description="RING-type" evidence="6">
    <location>
        <begin position="13"/>
        <end position="60"/>
    </location>
</feature>
<accession>A0A1J7HR11</accession>
<dbReference type="PROSITE" id="PS50089">
    <property type="entry name" value="ZF_RING_2"/>
    <property type="match status" value="1"/>
</dbReference>
<evidence type="ECO:0000313" key="8">
    <source>
        <dbReference type="Proteomes" id="UP000188354"/>
    </source>
</evidence>
<evidence type="ECO:0000259" key="6">
    <source>
        <dbReference type="PROSITE" id="PS50089"/>
    </source>
</evidence>
<keyword evidence="3" id="KW-0862">Zinc</keyword>
<dbReference type="Gramene" id="OIW04841">
    <property type="protein sequence ID" value="OIW04841"/>
    <property type="gene ID" value="TanjilG_13689"/>
</dbReference>
<evidence type="ECO:0000256" key="1">
    <source>
        <dbReference type="ARBA" id="ARBA00022723"/>
    </source>
</evidence>
<dbReference type="AlphaFoldDB" id="A0A1J7HR11"/>